<feature type="region of interest" description="Disordered" evidence="10">
    <location>
        <begin position="200"/>
        <end position="233"/>
    </location>
</feature>
<evidence type="ECO:0000256" key="7">
    <source>
        <dbReference type="ARBA" id="ARBA00023242"/>
    </source>
</evidence>
<evidence type="ECO:0000313" key="13">
    <source>
        <dbReference type="Proteomes" id="UP000596660"/>
    </source>
</evidence>
<comment type="subcellular location">
    <subcellularLocation>
        <location evidence="1">Nucleus</location>
    </subcellularLocation>
</comment>
<keyword evidence="13" id="KW-1185">Reference proteome</keyword>
<proteinExistence type="inferred from homology"/>
<dbReference type="Pfam" id="PF00076">
    <property type="entry name" value="RRM_1"/>
    <property type="match status" value="1"/>
</dbReference>
<dbReference type="InterPro" id="IPR035979">
    <property type="entry name" value="RBD_domain_sf"/>
</dbReference>
<dbReference type="InterPro" id="IPR040366">
    <property type="entry name" value="Nab2/ZC3H14"/>
</dbReference>
<keyword evidence="8" id="KW-0694">RNA-binding</keyword>
<feature type="region of interest" description="Disordered" evidence="10">
    <location>
        <begin position="559"/>
        <end position="660"/>
    </location>
</feature>
<dbReference type="AlphaFoldDB" id="A0A803MF24"/>
<evidence type="ECO:0000256" key="9">
    <source>
        <dbReference type="SAM" id="Coils"/>
    </source>
</evidence>
<dbReference type="GO" id="GO:0008270">
    <property type="term" value="F:zinc ion binding"/>
    <property type="evidence" value="ECO:0007669"/>
    <property type="project" value="UniProtKB-KW"/>
</dbReference>
<dbReference type="Proteomes" id="UP000596660">
    <property type="component" value="Unplaced"/>
</dbReference>
<keyword evidence="5" id="KW-0863">Zinc-finger</keyword>
<dbReference type="GO" id="GO:0005634">
    <property type="term" value="C:nucleus"/>
    <property type="evidence" value="ECO:0007669"/>
    <property type="project" value="UniProtKB-SubCell"/>
</dbReference>
<keyword evidence="6" id="KW-0862">Zinc</keyword>
<evidence type="ECO:0000256" key="2">
    <source>
        <dbReference type="ARBA" id="ARBA00008423"/>
    </source>
</evidence>
<keyword evidence="4" id="KW-0677">Repeat</keyword>
<keyword evidence="3" id="KW-0479">Metal-binding</keyword>
<dbReference type="InterPro" id="IPR000504">
    <property type="entry name" value="RRM_dom"/>
</dbReference>
<name>A0A803MF24_CHEQI</name>
<evidence type="ECO:0000256" key="4">
    <source>
        <dbReference type="ARBA" id="ARBA00022737"/>
    </source>
</evidence>
<evidence type="ECO:0000256" key="8">
    <source>
        <dbReference type="PROSITE-ProRule" id="PRU00176"/>
    </source>
</evidence>
<dbReference type="GO" id="GO:0008143">
    <property type="term" value="F:poly(A) binding"/>
    <property type="evidence" value="ECO:0007669"/>
    <property type="project" value="InterPro"/>
</dbReference>
<feature type="compositionally biased region" description="Polar residues" evidence="10">
    <location>
        <begin position="213"/>
        <end position="231"/>
    </location>
</feature>
<evidence type="ECO:0000256" key="1">
    <source>
        <dbReference type="ARBA" id="ARBA00004123"/>
    </source>
</evidence>
<feature type="domain" description="RRM" evidence="11">
    <location>
        <begin position="480"/>
        <end position="556"/>
    </location>
</feature>
<accession>A0A803MF24</accession>
<dbReference type="PANTHER" id="PTHR14738">
    <property type="entry name" value="ZINC FINGER CCCH DOMAIN-CONTAINING PROTEIN 14"/>
    <property type="match status" value="1"/>
</dbReference>
<feature type="compositionally biased region" description="Polar residues" evidence="10">
    <location>
        <begin position="303"/>
        <end position="315"/>
    </location>
</feature>
<feature type="compositionally biased region" description="Polar residues" evidence="10">
    <location>
        <begin position="640"/>
        <end position="660"/>
    </location>
</feature>
<keyword evidence="7" id="KW-0539">Nucleus</keyword>
<evidence type="ECO:0000256" key="3">
    <source>
        <dbReference type="ARBA" id="ARBA00022723"/>
    </source>
</evidence>
<evidence type="ECO:0000259" key="11">
    <source>
        <dbReference type="PROSITE" id="PS50102"/>
    </source>
</evidence>
<feature type="region of interest" description="Disordered" evidence="10">
    <location>
        <begin position="297"/>
        <end position="325"/>
    </location>
</feature>
<dbReference type="SUPFAM" id="SSF54928">
    <property type="entry name" value="RNA-binding domain, RBD"/>
    <property type="match status" value="1"/>
</dbReference>
<dbReference type="SMART" id="SM00360">
    <property type="entry name" value="RRM"/>
    <property type="match status" value="1"/>
</dbReference>
<comment type="similarity">
    <text evidence="2">Belongs to the ZC3H14 family.</text>
</comment>
<evidence type="ECO:0000256" key="10">
    <source>
        <dbReference type="SAM" id="MobiDB-lite"/>
    </source>
</evidence>
<dbReference type="GO" id="GO:0005737">
    <property type="term" value="C:cytoplasm"/>
    <property type="evidence" value="ECO:0007669"/>
    <property type="project" value="TreeGrafter"/>
</dbReference>
<dbReference type="InterPro" id="IPR012677">
    <property type="entry name" value="Nucleotide-bd_a/b_plait_sf"/>
</dbReference>
<dbReference type="PROSITE" id="PS50102">
    <property type="entry name" value="RRM"/>
    <property type="match status" value="1"/>
</dbReference>
<evidence type="ECO:0000256" key="6">
    <source>
        <dbReference type="ARBA" id="ARBA00022833"/>
    </source>
</evidence>
<dbReference type="Gramene" id="AUR62028067-RA">
    <property type="protein sequence ID" value="AUR62028067-RA:cds"/>
    <property type="gene ID" value="AUR62028067"/>
</dbReference>
<keyword evidence="9" id="KW-0175">Coiled coil</keyword>
<dbReference type="EnsemblPlants" id="AUR62028067-RA">
    <property type="protein sequence ID" value="AUR62028067-RA:cds"/>
    <property type="gene ID" value="AUR62028067"/>
</dbReference>
<reference evidence="12" key="2">
    <citation type="submission" date="2021-03" db="UniProtKB">
        <authorList>
            <consortium name="EnsemblPlants"/>
        </authorList>
    </citation>
    <scope>IDENTIFICATION</scope>
</reference>
<evidence type="ECO:0000256" key="5">
    <source>
        <dbReference type="ARBA" id="ARBA00022771"/>
    </source>
</evidence>
<reference evidence="12" key="1">
    <citation type="journal article" date="2017" name="Nature">
        <title>The genome of Chenopodium quinoa.</title>
        <authorList>
            <person name="Jarvis D.E."/>
            <person name="Ho Y.S."/>
            <person name="Lightfoot D.J."/>
            <person name="Schmoeckel S.M."/>
            <person name="Li B."/>
            <person name="Borm T.J.A."/>
            <person name="Ohyanagi H."/>
            <person name="Mineta K."/>
            <person name="Michell C.T."/>
            <person name="Saber N."/>
            <person name="Kharbatia N.M."/>
            <person name="Rupper R.R."/>
            <person name="Sharp A.R."/>
            <person name="Dally N."/>
            <person name="Boughton B.A."/>
            <person name="Woo Y.H."/>
            <person name="Gao G."/>
            <person name="Schijlen E.G.W.M."/>
            <person name="Guo X."/>
            <person name="Momin A.A."/>
            <person name="Negrao S."/>
            <person name="Al-Babili S."/>
            <person name="Gehring C."/>
            <person name="Roessner U."/>
            <person name="Jung C."/>
            <person name="Murphy K."/>
            <person name="Arold S.T."/>
            <person name="Gojobori T."/>
            <person name="van der Linden C.G."/>
            <person name="van Loo E.N."/>
            <person name="Jellen E.N."/>
            <person name="Maughan P.J."/>
            <person name="Tester M."/>
        </authorList>
    </citation>
    <scope>NUCLEOTIDE SEQUENCE [LARGE SCALE GENOMIC DNA]</scope>
    <source>
        <strain evidence="12">cv. PI 614886</strain>
    </source>
</reference>
<dbReference type="GO" id="GO:0043488">
    <property type="term" value="P:regulation of mRNA stability"/>
    <property type="evidence" value="ECO:0007669"/>
    <property type="project" value="InterPro"/>
</dbReference>
<dbReference type="PANTHER" id="PTHR14738:SF29">
    <property type="entry name" value="ZINC FINGER CCCH DOMAIN-CONTAINING PROTEIN 14"/>
    <property type="match status" value="1"/>
</dbReference>
<evidence type="ECO:0000313" key="12">
    <source>
        <dbReference type="EnsemblPlants" id="AUR62028067-RA:cds"/>
    </source>
</evidence>
<feature type="compositionally biased region" description="Polar residues" evidence="10">
    <location>
        <begin position="575"/>
        <end position="632"/>
    </location>
</feature>
<protein>
    <recommendedName>
        <fullName evidence="11">RRM domain-containing protein</fullName>
    </recommendedName>
</protein>
<dbReference type="CDD" id="cd00590">
    <property type="entry name" value="RRM_SF"/>
    <property type="match status" value="1"/>
</dbReference>
<organism evidence="12 13">
    <name type="scientific">Chenopodium quinoa</name>
    <name type="common">Quinoa</name>
    <dbReference type="NCBI Taxonomy" id="63459"/>
    <lineage>
        <taxon>Eukaryota</taxon>
        <taxon>Viridiplantae</taxon>
        <taxon>Streptophyta</taxon>
        <taxon>Embryophyta</taxon>
        <taxon>Tracheophyta</taxon>
        <taxon>Spermatophyta</taxon>
        <taxon>Magnoliopsida</taxon>
        <taxon>eudicotyledons</taxon>
        <taxon>Gunneridae</taxon>
        <taxon>Pentapetalae</taxon>
        <taxon>Caryophyllales</taxon>
        <taxon>Chenopodiaceae</taxon>
        <taxon>Chenopodioideae</taxon>
        <taxon>Atripliceae</taxon>
        <taxon>Chenopodium</taxon>
    </lineage>
</organism>
<sequence>MEYITVLVCNGKNQNQARDDLHAFLGRRTEEFVFWLWKFLLKNETQLTASVSSDMTVGTVHSLCDVDRDKACANRTFKSCPSYSVNMMGKHDKYHSSGQACKSPDIEPQKDYHPPLAKELAKIAIQSSDLRNKVAKFDYSKKVLSSVRNYQLETVNDYEKHSRCTDLFPKAASLARKDVALKLDYLPASVAKSTRSCKLPDKEPASLLGRPPTSLQERNPASRTQFSNVSKLSECPQMRNVGNALKGSLTPVISSSNINQPRKSVWDRLGKPQQDALSRSQIVDFCAREKAHCNKNWTDHHSSMTPIPSEQTVQASPLPALSRGQGSRKLGQVHQSFRGGGTHQLDDTMRPKIAVKTNFEVPSISNIGRKRQFGEISGQIDAGMTTEKITENQFEKPWQSRNISEVPLEGSQSVVPCFLPYSTNMPMHPMQQVDDMKLRLRQIELDMVKLREKQVSLEKDGKTNLLTKSGVIKPTVDESRTVLVTNVHFEATKESLLMYFWKCGAVVDIKFADNMPSAREKSAYITFQNKMAADKALRFSGASFYSRTIKVCRTGEFPSTATAPSAEISGKKMQITPSKSNVNPEGFSNSESHSKCQNEPFSSAHSEPLSSTFDETKSVAESSCQQGPSAASSVEMPAESEQQNLATETCTSQPEHLSLS</sequence>
<dbReference type="OMA" id="KPCEDIS"/>
<feature type="coiled-coil region" evidence="9">
    <location>
        <begin position="433"/>
        <end position="460"/>
    </location>
</feature>
<dbReference type="Gene3D" id="3.30.70.330">
    <property type="match status" value="1"/>
</dbReference>